<name>A0A8T0WVK1_PANVG</name>
<evidence type="ECO:0000313" key="3">
    <source>
        <dbReference type="Proteomes" id="UP000823388"/>
    </source>
</evidence>
<proteinExistence type="predicted"/>
<comment type="caution">
    <text evidence="2">The sequence shown here is derived from an EMBL/GenBank/DDBJ whole genome shotgun (WGS) entry which is preliminary data.</text>
</comment>
<dbReference type="EMBL" id="CM029038">
    <property type="protein sequence ID" value="KAG2653232.1"/>
    <property type="molecule type" value="Genomic_DNA"/>
</dbReference>
<sequence length="94" mass="10886">MATMLEMRQQSVLGINFIMPMLGRWWWIAPNLYEGYLYYYYLVLAVICLKNSVAYVLLCCKHGKYGWPPFFPCAQAKSFSSLACKLWVNLLASS</sequence>
<gene>
    <name evidence="2" type="ORF">PVAP13_1NG438919</name>
</gene>
<keyword evidence="3" id="KW-1185">Reference proteome</keyword>
<keyword evidence="1" id="KW-0472">Membrane</keyword>
<feature type="transmembrane region" description="Helical" evidence="1">
    <location>
        <begin position="12"/>
        <end position="32"/>
    </location>
</feature>
<evidence type="ECO:0000256" key="1">
    <source>
        <dbReference type="SAM" id="Phobius"/>
    </source>
</evidence>
<evidence type="ECO:0000313" key="2">
    <source>
        <dbReference type="EMBL" id="KAG2653232.1"/>
    </source>
</evidence>
<accession>A0A8T0WVK1</accession>
<feature type="transmembrane region" description="Helical" evidence="1">
    <location>
        <begin position="38"/>
        <end position="58"/>
    </location>
</feature>
<reference evidence="2" key="1">
    <citation type="submission" date="2020-05" db="EMBL/GenBank/DDBJ databases">
        <title>WGS assembly of Panicum virgatum.</title>
        <authorList>
            <person name="Lovell J.T."/>
            <person name="Jenkins J."/>
            <person name="Shu S."/>
            <person name="Juenger T.E."/>
            <person name="Schmutz J."/>
        </authorList>
    </citation>
    <scope>NUCLEOTIDE SEQUENCE</scope>
    <source>
        <strain evidence="2">AP13</strain>
    </source>
</reference>
<dbReference type="Proteomes" id="UP000823388">
    <property type="component" value="Chromosome 1N"/>
</dbReference>
<organism evidence="2 3">
    <name type="scientific">Panicum virgatum</name>
    <name type="common">Blackwell switchgrass</name>
    <dbReference type="NCBI Taxonomy" id="38727"/>
    <lineage>
        <taxon>Eukaryota</taxon>
        <taxon>Viridiplantae</taxon>
        <taxon>Streptophyta</taxon>
        <taxon>Embryophyta</taxon>
        <taxon>Tracheophyta</taxon>
        <taxon>Spermatophyta</taxon>
        <taxon>Magnoliopsida</taxon>
        <taxon>Liliopsida</taxon>
        <taxon>Poales</taxon>
        <taxon>Poaceae</taxon>
        <taxon>PACMAD clade</taxon>
        <taxon>Panicoideae</taxon>
        <taxon>Panicodae</taxon>
        <taxon>Paniceae</taxon>
        <taxon>Panicinae</taxon>
        <taxon>Panicum</taxon>
        <taxon>Panicum sect. Hiantes</taxon>
    </lineage>
</organism>
<dbReference type="AlphaFoldDB" id="A0A8T0WVK1"/>
<protein>
    <submittedName>
        <fullName evidence="2">Uncharacterized protein</fullName>
    </submittedName>
</protein>
<keyword evidence="1" id="KW-0812">Transmembrane</keyword>
<keyword evidence="1" id="KW-1133">Transmembrane helix</keyword>